<dbReference type="Pfam" id="PF04993">
    <property type="entry name" value="TfoX_N"/>
    <property type="match status" value="1"/>
</dbReference>
<feature type="domain" description="TfoX C-terminal" evidence="2">
    <location>
        <begin position="119"/>
        <end position="196"/>
    </location>
</feature>
<organism evidence="3 4">
    <name type="scientific">Candidatus Hamiltonella defensa</name>
    <name type="common">Bemisia tabaci</name>
    <dbReference type="NCBI Taxonomy" id="672795"/>
    <lineage>
        <taxon>Bacteria</taxon>
        <taxon>Pseudomonadati</taxon>
        <taxon>Pseudomonadota</taxon>
        <taxon>Gammaproteobacteria</taxon>
        <taxon>Enterobacterales</taxon>
        <taxon>Enterobacteriaceae</taxon>
        <taxon>aphid secondary symbionts</taxon>
        <taxon>Candidatus Williamhamiltonella</taxon>
    </lineage>
</organism>
<dbReference type="AlphaFoldDB" id="A0A249DY36"/>
<dbReference type="InterPro" id="IPR047525">
    <property type="entry name" value="TfoX-like"/>
</dbReference>
<evidence type="ECO:0000313" key="4">
    <source>
        <dbReference type="Proteomes" id="UP000216438"/>
    </source>
</evidence>
<dbReference type="Pfam" id="PF04994">
    <property type="entry name" value="TfoX_C"/>
    <property type="match status" value="1"/>
</dbReference>
<evidence type="ECO:0000259" key="1">
    <source>
        <dbReference type="Pfam" id="PF04993"/>
    </source>
</evidence>
<gene>
    <name evidence="3" type="ORF">BA171_01275</name>
</gene>
<dbReference type="OrthoDB" id="4225809at2"/>
<reference evidence="4" key="1">
    <citation type="submission" date="2016-06" db="EMBL/GenBank/DDBJ databases">
        <authorList>
            <person name="Chen W."/>
            <person name="Hasegawa D.K."/>
        </authorList>
    </citation>
    <scope>NUCLEOTIDE SEQUENCE [LARGE SCALE GENOMIC DNA]</scope>
    <source>
        <strain evidence="4">MEAM1</strain>
    </source>
</reference>
<sequence length="205" mass="23507">MKDISEQKIQQVKSRFIFLGSITYRSQFGGYALLVDGIMFALVSDGELYLRANDQIENIFQTRKMSNLVYAKRGMPILLRYYFVDSTLWEDQNLLFYFVQLAYESSKAEMLNKKSQPVRLKDLPNLSITIEKLLWKVGIKSAEELKIKGAKCTYLKLKSLNKSLGFNVLLALAGAISGYHCAVLPSVLRNELLEWYDEIKNPEKG</sequence>
<reference evidence="3 4" key="2">
    <citation type="submission" date="2017-09" db="EMBL/GenBank/DDBJ databases">
        <title>The genome of whitefly Bemisia tabaci, a global crop pest, provides novel insights into virus transmission, host adaptation and insecticide resistance.</title>
        <authorList>
            <person name="Kaur N."/>
            <person name="Kliot A."/>
            <person name="Pinheiro P.V."/>
            <person name="Luan J."/>
            <person name="Zheng Y."/>
            <person name="Liu W."/>
            <person name="Sun H."/>
            <person name="Yang X."/>
            <person name="Xu Y."/>
            <person name="Luo Y."/>
            <person name="Kruse A."/>
            <person name="Fisher T.W."/>
            <person name="Nelson D.R."/>
            <person name="Elimelech M."/>
            <person name="MacCoss M."/>
            <person name="Johnson R."/>
            <person name="Cohen E."/>
            <person name="Hunter W.B."/>
            <person name="Brown J.K."/>
            <person name="Jander G."/>
            <person name="Cilia M."/>
            <person name="Douglas A.E."/>
            <person name="Ghanim M."/>
            <person name="Simmons A.M."/>
            <person name="Wintermantel W.M."/>
            <person name="Ling K.-S."/>
            <person name="Fei Z."/>
        </authorList>
    </citation>
    <scope>NUCLEOTIDE SEQUENCE [LARGE SCALE GENOMIC DNA]</scope>
    <source>
        <strain evidence="3 4">MEAM1</strain>
    </source>
</reference>
<dbReference type="PANTHER" id="PTHR36121">
    <property type="entry name" value="PROTEIN SXY"/>
    <property type="match status" value="1"/>
</dbReference>
<dbReference type="PANTHER" id="PTHR36121:SF1">
    <property type="entry name" value="PROTEIN SXY"/>
    <property type="match status" value="1"/>
</dbReference>
<dbReference type="EMBL" id="CP016303">
    <property type="protein sequence ID" value="ASX25817.1"/>
    <property type="molecule type" value="Genomic_DNA"/>
</dbReference>
<evidence type="ECO:0000313" key="3">
    <source>
        <dbReference type="EMBL" id="ASX25817.1"/>
    </source>
</evidence>
<dbReference type="PIRSF" id="PIRSF028788">
    <property type="entry name" value="TfoX_Sxy"/>
    <property type="match status" value="1"/>
</dbReference>
<dbReference type="SUPFAM" id="SSF159894">
    <property type="entry name" value="YgaC/TfoX-N like"/>
    <property type="match status" value="1"/>
</dbReference>
<evidence type="ECO:0000259" key="2">
    <source>
        <dbReference type="Pfam" id="PF04994"/>
    </source>
</evidence>
<dbReference type="RefSeq" id="WP_016857057.1">
    <property type="nucleotide sequence ID" value="NZ_CP016303.1"/>
</dbReference>
<name>A0A249DY36_9ENTR</name>
<proteinExistence type="predicted"/>
<dbReference type="Gene3D" id="1.10.150.20">
    <property type="entry name" value="5' to 3' exonuclease, C-terminal subdomain"/>
    <property type="match status" value="1"/>
</dbReference>
<accession>A0A249DY36</accession>
<dbReference type="GO" id="GO:0030420">
    <property type="term" value="P:establishment of competence for transformation"/>
    <property type="evidence" value="ECO:0007669"/>
    <property type="project" value="InterPro"/>
</dbReference>
<feature type="domain" description="TfoX N-terminal" evidence="1">
    <location>
        <begin position="19"/>
        <end position="104"/>
    </location>
</feature>
<dbReference type="InterPro" id="IPR007076">
    <property type="entry name" value="TfoX_N"/>
</dbReference>
<protein>
    <submittedName>
        <fullName evidence="3">DNA transformation protein tfoX</fullName>
    </submittedName>
</protein>
<dbReference type="InterPro" id="IPR026256">
    <property type="entry name" value="TfoX-like_gammaprotbact"/>
</dbReference>
<dbReference type="InterPro" id="IPR007077">
    <property type="entry name" value="TfoX_C"/>
</dbReference>
<dbReference type="Gene3D" id="3.30.1460.30">
    <property type="entry name" value="YgaC/TfoX-N like chaperone"/>
    <property type="match status" value="1"/>
</dbReference>
<dbReference type="Proteomes" id="UP000216438">
    <property type="component" value="Chromosome"/>
</dbReference>